<organism evidence="1 2">
    <name type="scientific">SAR86 cluster bacterium</name>
    <dbReference type="NCBI Taxonomy" id="2030880"/>
    <lineage>
        <taxon>Bacteria</taxon>
        <taxon>Pseudomonadati</taxon>
        <taxon>Pseudomonadota</taxon>
        <taxon>Gammaproteobacteria</taxon>
        <taxon>SAR86 cluster</taxon>
    </lineage>
</organism>
<dbReference type="Proteomes" id="UP000315782">
    <property type="component" value="Unassembled WGS sequence"/>
</dbReference>
<dbReference type="AlphaFoldDB" id="A0A520MG62"/>
<gene>
    <name evidence="1" type="ORF">EVA96_03090</name>
</gene>
<accession>A0A520MG62</accession>
<reference evidence="1 2" key="1">
    <citation type="submission" date="2019-02" db="EMBL/GenBank/DDBJ databases">
        <title>Prokaryotic population dynamics and viral predation in marine succession experiment using metagenomics: the confinement effect.</title>
        <authorList>
            <person name="Haro-Moreno J.M."/>
            <person name="Rodriguez-Valera F."/>
            <person name="Lopez-Perez M."/>
        </authorList>
    </citation>
    <scope>NUCLEOTIDE SEQUENCE [LARGE SCALE GENOMIC DNA]</scope>
    <source>
        <strain evidence="1">MED-G163</strain>
    </source>
</reference>
<name>A0A520MG62_9GAMM</name>
<evidence type="ECO:0000313" key="2">
    <source>
        <dbReference type="Proteomes" id="UP000315782"/>
    </source>
</evidence>
<comment type="caution">
    <text evidence="1">The sequence shown here is derived from an EMBL/GenBank/DDBJ whole genome shotgun (WGS) entry which is preliminary data.</text>
</comment>
<sequence>MQEDQTLDEYMKNIKKVCIKMHEKKHNLKKYNNKKTVAFSSFDDGVRFSEQPHYKIYSLAEDYFFVKEDPKTVATTVALIFNEIIKNNG</sequence>
<proteinExistence type="predicted"/>
<evidence type="ECO:0000313" key="1">
    <source>
        <dbReference type="EMBL" id="RZO20187.1"/>
    </source>
</evidence>
<protein>
    <submittedName>
        <fullName evidence="1">Uncharacterized protein</fullName>
    </submittedName>
</protein>
<dbReference type="EMBL" id="SHBI01000022">
    <property type="protein sequence ID" value="RZO20187.1"/>
    <property type="molecule type" value="Genomic_DNA"/>
</dbReference>